<feature type="domain" description="3-keto-alpha-glucoside-1,2-lyase/3-keto-2-hydroxy-glucal hydratase" evidence="1">
    <location>
        <begin position="22"/>
        <end position="218"/>
    </location>
</feature>
<proteinExistence type="predicted"/>
<dbReference type="Pfam" id="PF06439">
    <property type="entry name" value="3keto-disac_hyd"/>
    <property type="match status" value="1"/>
</dbReference>
<dbReference type="InterPro" id="IPR010496">
    <property type="entry name" value="AL/BT2_dom"/>
</dbReference>
<reference evidence="2" key="1">
    <citation type="submission" date="2018-05" db="EMBL/GenBank/DDBJ databases">
        <authorList>
            <person name="Lanie J.A."/>
            <person name="Ng W.-L."/>
            <person name="Kazmierczak K.M."/>
            <person name="Andrzejewski T.M."/>
            <person name="Davidsen T.M."/>
            <person name="Wayne K.J."/>
            <person name="Tettelin H."/>
            <person name="Glass J.I."/>
            <person name="Rusch D."/>
            <person name="Podicherti R."/>
            <person name="Tsui H.-C.T."/>
            <person name="Winkler M.E."/>
        </authorList>
    </citation>
    <scope>NUCLEOTIDE SEQUENCE</scope>
</reference>
<dbReference type="GO" id="GO:0016787">
    <property type="term" value="F:hydrolase activity"/>
    <property type="evidence" value="ECO:0007669"/>
    <property type="project" value="InterPro"/>
</dbReference>
<dbReference type="AlphaFoldDB" id="A0A382A9D6"/>
<dbReference type="Gene3D" id="2.60.120.560">
    <property type="entry name" value="Exo-inulinase, domain 1"/>
    <property type="match status" value="1"/>
</dbReference>
<organism evidence="2">
    <name type="scientific">marine metagenome</name>
    <dbReference type="NCBI Taxonomy" id="408172"/>
    <lineage>
        <taxon>unclassified sequences</taxon>
        <taxon>metagenomes</taxon>
        <taxon>ecological metagenomes</taxon>
    </lineage>
</organism>
<gene>
    <name evidence="2" type="ORF">METZ01_LOCUS151002</name>
</gene>
<dbReference type="PROSITE" id="PS51257">
    <property type="entry name" value="PROKAR_LIPOPROTEIN"/>
    <property type="match status" value="1"/>
</dbReference>
<evidence type="ECO:0000313" key="2">
    <source>
        <dbReference type="EMBL" id="SVA98148.1"/>
    </source>
</evidence>
<evidence type="ECO:0000259" key="1">
    <source>
        <dbReference type="Pfam" id="PF06439"/>
    </source>
</evidence>
<dbReference type="EMBL" id="UINC01024469">
    <property type="protein sequence ID" value="SVA98148.1"/>
    <property type="molecule type" value="Genomic_DNA"/>
</dbReference>
<accession>A0A382A9D6</accession>
<name>A0A382A9D6_9ZZZZ</name>
<sequence>MKNSLLFTAVIFLMGCDSGLSGWTFLFDGNNVDNLRGYKQEDFPWGGWAIENGNLKTIVGGDLVDLVSKDVYKNFELELDWRVSPAGNSGIFYFATERTNYIWETAPEMQILDDNTHLDGKNLNTSAGSLFGLIAPSKRVVKPVGEFNHALIKVKNNRVEHWLNSIKILEYEYGSEELDKLIAKSKFKSMPHFAQADSGHIGLQHHGQEVWYRNIKIRKL</sequence>
<protein>
    <recommendedName>
        <fullName evidence="1">3-keto-alpha-glucoside-1,2-lyase/3-keto-2-hydroxy-glucal hydratase domain-containing protein</fullName>
    </recommendedName>
</protein>